<keyword evidence="1" id="KW-0732">Signal</keyword>
<dbReference type="Proteomes" id="UP000026960">
    <property type="component" value="Chromosome 11"/>
</dbReference>
<evidence type="ECO:0000313" key="2">
    <source>
        <dbReference type="EnsemblPlants" id="OBART11G09190.1"/>
    </source>
</evidence>
<dbReference type="AlphaFoldDB" id="A0A0D3HKF6"/>
<accession>A0A0D3HKF6</accession>
<reference evidence="2" key="1">
    <citation type="journal article" date="2009" name="Rice">
        <title>De Novo Next Generation Sequencing of Plant Genomes.</title>
        <authorList>
            <person name="Rounsley S."/>
            <person name="Marri P.R."/>
            <person name="Yu Y."/>
            <person name="He R."/>
            <person name="Sisneros N."/>
            <person name="Goicoechea J.L."/>
            <person name="Lee S.J."/>
            <person name="Angelova A."/>
            <person name="Kudrna D."/>
            <person name="Luo M."/>
            <person name="Affourtit J."/>
            <person name="Desany B."/>
            <person name="Knight J."/>
            <person name="Niazi F."/>
            <person name="Egholm M."/>
            <person name="Wing R.A."/>
        </authorList>
    </citation>
    <scope>NUCLEOTIDE SEQUENCE [LARGE SCALE GENOMIC DNA]</scope>
    <source>
        <strain evidence="2">cv. IRGC 105608</strain>
    </source>
</reference>
<protein>
    <recommendedName>
        <fullName evidence="4">Secreted protein</fullName>
    </recommendedName>
</protein>
<dbReference type="Gramene" id="OBART11G09190.1">
    <property type="protein sequence ID" value="OBART11G09190.1"/>
    <property type="gene ID" value="OBART11G09190"/>
</dbReference>
<dbReference type="STRING" id="65489.A0A0D3HKF6"/>
<sequence length="77" mass="8297">MATTTFPLLLPRIVCAAFFACLPGLVAGIRKDIGLAAPIMCRSTVQGRHLISDDNGRKPCPSRFAHIYCLASSVFAF</sequence>
<dbReference type="HOGENOM" id="CLU_2641993_0_0_1"/>
<proteinExistence type="predicted"/>
<keyword evidence="3" id="KW-1185">Reference proteome</keyword>
<evidence type="ECO:0000256" key="1">
    <source>
        <dbReference type="SAM" id="SignalP"/>
    </source>
</evidence>
<evidence type="ECO:0000313" key="3">
    <source>
        <dbReference type="Proteomes" id="UP000026960"/>
    </source>
</evidence>
<dbReference type="EnsemblPlants" id="OBART11G09190.1">
    <property type="protein sequence ID" value="OBART11G09190.1"/>
    <property type="gene ID" value="OBART11G09190"/>
</dbReference>
<dbReference type="PaxDb" id="65489-OBART11G09190.1"/>
<organism evidence="2">
    <name type="scientific">Oryza barthii</name>
    <dbReference type="NCBI Taxonomy" id="65489"/>
    <lineage>
        <taxon>Eukaryota</taxon>
        <taxon>Viridiplantae</taxon>
        <taxon>Streptophyta</taxon>
        <taxon>Embryophyta</taxon>
        <taxon>Tracheophyta</taxon>
        <taxon>Spermatophyta</taxon>
        <taxon>Magnoliopsida</taxon>
        <taxon>Liliopsida</taxon>
        <taxon>Poales</taxon>
        <taxon>Poaceae</taxon>
        <taxon>BOP clade</taxon>
        <taxon>Oryzoideae</taxon>
        <taxon>Oryzeae</taxon>
        <taxon>Oryzinae</taxon>
        <taxon>Oryza</taxon>
    </lineage>
</organism>
<evidence type="ECO:0008006" key="4">
    <source>
        <dbReference type="Google" id="ProtNLM"/>
    </source>
</evidence>
<feature type="signal peptide" evidence="1">
    <location>
        <begin position="1"/>
        <end position="16"/>
    </location>
</feature>
<name>A0A0D3HKF6_9ORYZ</name>
<reference evidence="2" key="2">
    <citation type="submission" date="2015-03" db="UniProtKB">
        <authorList>
            <consortium name="EnsemblPlants"/>
        </authorList>
    </citation>
    <scope>IDENTIFICATION</scope>
</reference>
<feature type="chain" id="PRO_5002276983" description="Secreted protein" evidence="1">
    <location>
        <begin position="17"/>
        <end position="77"/>
    </location>
</feature>